<dbReference type="OrthoDB" id="10396114at2759"/>
<dbReference type="InParanoid" id="A0A6P8IZG5"/>
<feature type="compositionally biased region" description="Low complexity" evidence="1">
    <location>
        <begin position="1264"/>
        <end position="1276"/>
    </location>
</feature>
<dbReference type="GeneID" id="116306924"/>
<name>A0A6P8IZG5_ACTTE</name>
<keyword evidence="2" id="KW-1185">Reference proteome</keyword>
<evidence type="ECO:0000256" key="1">
    <source>
        <dbReference type="SAM" id="MobiDB-lite"/>
    </source>
</evidence>
<protein>
    <submittedName>
        <fullName evidence="3">Uncharacterized protein LOC116306924 isoform X1</fullName>
    </submittedName>
</protein>
<feature type="region of interest" description="Disordered" evidence="1">
    <location>
        <begin position="983"/>
        <end position="1027"/>
    </location>
</feature>
<feature type="compositionally biased region" description="Polar residues" evidence="1">
    <location>
        <begin position="986"/>
        <end position="996"/>
    </location>
</feature>
<feature type="compositionally biased region" description="Polar residues" evidence="1">
    <location>
        <begin position="1161"/>
        <end position="1172"/>
    </location>
</feature>
<dbReference type="KEGG" id="aten:116306924"/>
<gene>
    <name evidence="3" type="primary">LOC116306924</name>
</gene>
<feature type="compositionally biased region" description="Basic and acidic residues" evidence="1">
    <location>
        <begin position="1214"/>
        <end position="1230"/>
    </location>
</feature>
<sequence>MAFRITKQVVTPQDQHIHTWSMTDGKTTSRTRTFQDPSATTYYNTNKEYGITRNDQVTHSGAAISTAVAGRHGHVDSSSFTFSADGTQDQRTESLSKGSGYKAQAPTGFQYVTTGQTYQTGTNVNAAKQDPNNYQGRMATTFYQNGTTIEGNEITTNQQNRSKGYVKSLGTQRYQATERQPEPLFREINTPNRLIMQTYDSGEATRKEAIKTNKLDPTGFLQQQEQQSINRENIKPNRVAIPKFESQTEIKKEVIQSNKLDTTRFNVTEEEPKPLIRGPVKRTKLQTEFNIAYQEPDNLQFAAEQAPKPQRIKIPDFHTQADTRKEVIANQRINIPKFESTVEIKKEVIETGKLDTTRFLQQEEQQVMKREISKPKKLEIPMFESQAEIKKEFIETRKLDTGKFLQQQERQTINKETVKPNRINIPIFGSQADIKKEIIETNKLDQTMFKVAVEEQKPVIRGPIKRTKLQTEFVMACQQPENQITTAVERKPKPQKIKLPDFQSHAEIRKDVIETKKLDTWKFLQQEEPRTNSKETIKPNKLNIPIFESQAEIKKEFIETGKLDTGKFLQQEQQQTMKREIVQPKKLEIPMFESQAEIKKEVIETGKLDTNKFLQREEPQTVKREIVKPKKLEIPMFESQAKIKKEVIETGKLDTNKFLQREEPQTMKREIVEPNKLEIPMFESQAEIKKEVIQAGKLETGKSFQQEKQQPIKGEIVQPKKLAIPKFESQAEIKKEVIETGKLDRGRFLQQGMLQREEKEHFKPNRLSIPTFESGVEIKKEGIETKKLDTSRFLYQEEVEATKKESVKPNRVSIPNFDSQIEIKKEGIETKKLDTSRFFYEEERPQAVNREPVKPNRVSIPNFESQTEIKKGDFETKKLDSSRFLYQDETQAMNREVVKPNRVSIPNFERQAEIKKGDFETKKLDTSRFLYREERPQAVNREVVKPNRVSIPNFASQDGIKKGGIETKKLDTSRFLYQEERPQAMNKDSQVRSSLVGNERRDAEERRSAGLMFHQPRSTQHQSYRGDRVATANVYNCVKGDPEATDISVHGGSYNNDNRQDNHHSTNQDNQTNPATQKLNPAYIIESKVTQSKAEPVNFSTPTHEPTSSIYQGKKVIRVGKQSLVQMDKEGNAFVDPNNYRAGESTRDGQFLSRQQRDNQRSGQWTSEQIPSQVDGAKEQKGNQSGYGWNVLNSGQQRYSTNTGSENQGVVQDFSEHKVNSYQETNKREGQTFAGDSSGSNKTGKLQMGQIEVQQNKVPGGPMYGSYSQQQPGGQQVEDQNNDMQAQQQSAKGRFTSQQYQTGGAPAGGANFPALVQKNGKWLVKKVSVDDSKLTYGSTQTTQEVQPLDTKVTMGAKDQNAPQRRELMKEFKQKRSFKHVKNPFGVRKTTYAH</sequence>
<feature type="region of interest" description="Disordered" evidence="1">
    <location>
        <begin position="1256"/>
        <end position="1305"/>
    </location>
</feature>
<feature type="compositionally biased region" description="Polar residues" evidence="1">
    <location>
        <begin position="1182"/>
        <end position="1210"/>
    </location>
</feature>
<feature type="region of interest" description="Disordered" evidence="1">
    <location>
        <begin position="79"/>
        <end position="101"/>
    </location>
</feature>
<feature type="compositionally biased region" description="Polar residues" evidence="1">
    <location>
        <begin position="1067"/>
        <end position="1076"/>
    </location>
</feature>
<accession>A0A6P8IZG5</accession>
<dbReference type="Proteomes" id="UP000515163">
    <property type="component" value="Unplaced"/>
</dbReference>
<proteinExistence type="predicted"/>
<feature type="region of interest" description="Disordered" evidence="1">
    <location>
        <begin position="1046"/>
        <end position="1076"/>
    </location>
</feature>
<evidence type="ECO:0000313" key="2">
    <source>
        <dbReference type="Proteomes" id="UP000515163"/>
    </source>
</evidence>
<reference evidence="3" key="1">
    <citation type="submission" date="2025-08" db="UniProtKB">
        <authorList>
            <consortium name="RefSeq"/>
        </authorList>
    </citation>
    <scope>IDENTIFICATION</scope>
    <source>
        <tissue evidence="3">Tentacle</tissue>
    </source>
</reference>
<feature type="region of interest" description="Disordered" evidence="1">
    <location>
        <begin position="1130"/>
        <end position="1244"/>
    </location>
</feature>
<organism evidence="2 3">
    <name type="scientific">Actinia tenebrosa</name>
    <name type="common">Australian red waratah sea anemone</name>
    <dbReference type="NCBI Taxonomy" id="6105"/>
    <lineage>
        <taxon>Eukaryota</taxon>
        <taxon>Metazoa</taxon>
        <taxon>Cnidaria</taxon>
        <taxon>Anthozoa</taxon>
        <taxon>Hexacorallia</taxon>
        <taxon>Actiniaria</taxon>
        <taxon>Actiniidae</taxon>
        <taxon>Actinia</taxon>
    </lineage>
</organism>
<evidence type="ECO:0000313" key="3">
    <source>
        <dbReference type="RefSeq" id="XP_031572921.1"/>
    </source>
</evidence>
<dbReference type="RefSeq" id="XP_031572921.1">
    <property type="nucleotide sequence ID" value="XM_031717061.1"/>
</dbReference>
<feature type="compositionally biased region" description="Polar residues" evidence="1">
    <location>
        <begin position="1277"/>
        <end position="1302"/>
    </location>
</feature>
<feature type="compositionally biased region" description="Polar residues" evidence="1">
    <location>
        <begin position="1234"/>
        <end position="1244"/>
    </location>
</feature>
<feature type="compositionally biased region" description="Basic and acidic residues" evidence="1">
    <location>
        <begin position="998"/>
        <end position="1008"/>
    </location>
</feature>